<proteinExistence type="predicted"/>
<dbReference type="Pfam" id="PF12130">
    <property type="entry name" value="bMERB_dom"/>
    <property type="match status" value="2"/>
</dbReference>
<dbReference type="InterPro" id="IPR022735">
    <property type="entry name" value="bMERB_dom"/>
</dbReference>
<keyword evidence="5" id="KW-1185">Reference proteome</keyword>
<dbReference type="InterPro" id="IPR050540">
    <property type="entry name" value="F-actin_Monoox_Mical"/>
</dbReference>
<accession>A0A2P4T1W9</accession>
<evidence type="ECO:0000256" key="1">
    <source>
        <dbReference type="ARBA" id="ARBA00004123"/>
    </source>
</evidence>
<evidence type="ECO:0000313" key="4">
    <source>
        <dbReference type="EMBL" id="POI30351.1"/>
    </source>
</evidence>
<comment type="subcellular location">
    <subcellularLocation>
        <location evidence="1">Nucleus</location>
    </subcellularLocation>
</comment>
<dbReference type="SMART" id="SM01203">
    <property type="entry name" value="DUF3585"/>
    <property type="match status" value="1"/>
</dbReference>
<evidence type="ECO:0000259" key="3">
    <source>
        <dbReference type="PROSITE" id="PS51848"/>
    </source>
</evidence>
<dbReference type="EMBL" id="PPHD01012174">
    <property type="protein sequence ID" value="POI30351.1"/>
    <property type="molecule type" value="Genomic_DNA"/>
</dbReference>
<evidence type="ECO:0000256" key="2">
    <source>
        <dbReference type="ARBA" id="ARBA00023242"/>
    </source>
</evidence>
<keyword evidence="2" id="KW-0539">Nucleus</keyword>
<reference evidence="4 5" key="1">
    <citation type="submission" date="2018-01" db="EMBL/GenBank/DDBJ databases">
        <title>Comparison of the Chinese Bamboo Partridge and Red Junglefowl genome sequences highlights the importance of demography in genome evolution.</title>
        <authorList>
            <person name="Tiley G.P."/>
            <person name="Kimball R.T."/>
            <person name="Braun E.L."/>
            <person name="Burleigh J.G."/>
        </authorList>
    </citation>
    <scope>NUCLEOTIDE SEQUENCE [LARGE SCALE GENOMIC DNA]</scope>
    <source>
        <strain evidence="4">RTK389</strain>
        <tissue evidence="4">Blood</tissue>
    </source>
</reference>
<dbReference type="AlphaFoldDB" id="A0A2P4T1W9"/>
<evidence type="ECO:0000313" key="5">
    <source>
        <dbReference type="Proteomes" id="UP000237246"/>
    </source>
</evidence>
<dbReference type="GO" id="GO:0005634">
    <property type="term" value="C:nucleus"/>
    <property type="evidence" value="ECO:0007669"/>
    <property type="project" value="UniProtKB-SubCell"/>
</dbReference>
<dbReference type="PANTHER" id="PTHR23167">
    <property type="entry name" value="CALPONIN HOMOLOGY DOMAIN-CONTAINING PROTEIN DDB_G0272472-RELATED"/>
    <property type="match status" value="1"/>
</dbReference>
<dbReference type="PANTHER" id="PTHR23167:SF51">
    <property type="entry name" value="[F-ACTIN]-MONOOXYGENASE MICAL3"/>
    <property type="match status" value="1"/>
</dbReference>
<dbReference type="PROSITE" id="PS51848">
    <property type="entry name" value="BMERB"/>
    <property type="match status" value="1"/>
</dbReference>
<dbReference type="Proteomes" id="UP000237246">
    <property type="component" value="Unassembled WGS sequence"/>
</dbReference>
<dbReference type="OrthoDB" id="20799at2759"/>
<organism evidence="4 5">
    <name type="scientific">Bambusicola thoracicus</name>
    <name type="common">Chinese bamboo-partridge</name>
    <name type="synonym">Perdix thoracica</name>
    <dbReference type="NCBI Taxonomy" id="9083"/>
    <lineage>
        <taxon>Eukaryota</taxon>
        <taxon>Metazoa</taxon>
        <taxon>Chordata</taxon>
        <taxon>Craniata</taxon>
        <taxon>Vertebrata</taxon>
        <taxon>Euteleostomi</taxon>
        <taxon>Archelosauria</taxon>
        <taxon>Archosauria</taxon>
        <taxon>Dinosauria</taxon>
        <taxon>Saurischia</taxon>
        <taxon>Theropoda</taxon>
        <taxon>Coelurosauria</taxon>
        <taxon>Aves</taxon>
        <taxon>Neognathae</taxon>
        <taxon>Galloanserae</taxon>
        <taxon>Galliformes</taxon>
        <taxon>Phasianidae</taxon>
        <taxon>Perdicinae</taxon>
        <taxon>Bambusicola</taxon>
    </lineage>
</organism>
<name>A0A2P4T1W9_BAMTH</name>
<comment type="caution">
    <text evidence="4">The sequence shown here is derived from an EMBL/GenBank/DDBJ whole genome shotgun (WGS) entry which is preliminary data.</text>
</comment>
<feature type="domain" description="BMERB" evidence="3">
    <location>
        <begin position="1"/>
        <end position="193"/>
    </location>
</feature>
<gene>
    <name evidence="4" type="ORF">CIB84_005898</name>
</gene>
<protein>
    <recommendedName>
        <fullName evidence="3">BMERB domain-containing protein</fullName>
    </recommendedName>
</protein>
<sequence length="205" mass="23614">MAGHHVVDLSPSALAVPTKVGELPRFLMALGKSQGTHLQIIQCEFSGPKQGNARRSFPGMGKKDDPKLMQEWFKLVQEKNALVRYESELMIFARELELEDRQSRLQQELRERMAVEGGSNKDYLIFCVCIFLVFRVLTAFDISVDHLKTDEELSEEKRILNEMLEVVEQRDSLVALLEEQRLREKEEDKDLEAVMLSKGFSLNWS</sequence>